<keyword evidence="5 10" id="KW-0548">Nucleotidyltransferase</keyword>
<protein>
    <recommendedName>
        <fullName evidence="10">Probable nicotinate-nucleotide adenylyltransferase</fullName>
        <ecNumber evidence="10">2.7.7.18</ecNumber>
    </recommendedName>
    <alternativeName>
        <fullName evidence="10">Deamido-NAD(+) diphosphorylase</fullName>
    </alternativeName>
    <alternativeName>
        <fullName evidence="10">Deamido-NAD(+) pyrophosphorylase</fullName>
    </alternativeName>
    <alternativeName>
        <fullName evidence="10">Nicotinate mononucleotide adenylyltransferase</fullName>
        <shortName evidence="10">NaMN adenylyltransferase</shortName>
    </alternativeName>
</protein>
<gene>
    <name evidence="10" type="primary">nadD</name>
    <name evidence="12" type="ORF">FE782_05405</name>
</gene>
<dbReference type="GO" id="GO:0005524">
    <property type="term" value="F:ATP binding"/>
    <property type="evidence" value="ECO:0007669"/>
    <property type="project" value="UniProtKB-KW"/>
</dbReference>
<dbReference type="PANTHER" id="PTHR39321:SF3">
    <property type="entry name" value="PHOSPHOPANTETHEINE ADENYLYLTRANSFERASE"/>
    <property type="match status" value="1"/>
</dbReference>
<proteinExistence type="inferred from homology"/>
<dbReference type="Gene3D" id="3.40.50.620">
    <property type="entry name" value="HUPs"/>
    <property type="match status" value="1"/>
</dbReference>
<evidence type="ECO:0000256" key="8">
    <source>
        <dbReference type="ARBA" id="ARBA00023027"/>
    </source>
</evidence>
<keyword evidence="6 10" id="KW-0547">Nucleotide-binding</keyword>
<keyword evidence="3 10" id="KW-0662">Pyridine nucleotide biosynthesis</keyword>
<dbReference type="NCBIfam" id="NF000840">
    <property type="entry name" value="PRK00071.1-3"/>
    <property type="match status" value="1"/>
</dbReference>
<comment type="pathway">
    <text evidence="2 10">Cofactor biosynthesis; NAD(+) biosynthesis; deamido-NAD(+) from nicotinate D-ribonucleotide: step 1/1.</text>
</comment>
<evidence type="ECO:0000256" key="3">
    <source>
        <dbReference type="ARBA" id="ARBA00022642"/>
    </source>
</evidence>
<dbReference type="EC" id="2.7.7.18" evidence="10"/>
<dbReference type="NCBIfam" id="TIGR00125">
    <property type="entry name" value="cyt_tran_rel"/>
    <property type="match status" value="1"/>
</dbReference>
<organism evidence="12 13">
    <name type="scientific">Paenibacillus antri</name>
    <dbReference type="NCBI Taxonomy" id="2582848"/>
    <lineage>
        <taxon>Bacteria</taxon>
        <taxon>Bacillati</taxon>
        <taxon>Bacillota</taxon>
        <taxon>Bacilli</taxon>
        <taxon>Bacillales</taxon>
        <taxon>Paenibacillaceae</taxon>
        <taxon>Paenibacillus</taxon>
    </lineage>
</organism>
<dbReference type="CDD" id="cd02165">
    <property type="entry name" value="NMNAT"/>
    <property type="match status" value="1"/>
</dbReference>
<comment type="function">
    <text evidence="1 10">Catalyzes the reversible adenylation of nicotinate mononucleotide (NaMN) to nicotinic acid adenine dinucleotide (NaAD).</text>
</comment>
<comment type="caution">
    <text evidence="12">The sequence shown here is derived from an EMBL/GenBank/DDBJ whole genome shotgun (WGS) entry which is preliminary data.</text>
</comment>
<dbReference type="NCBIfam" id="TIGR00482">
    <property type="entry name" value="nicotinate (nicotinamide) nucleotide adenylyltransferase"/>
    <property type="match status" value="1"/>
</dbReference>
<dbReference type="SUPFAM" id="SSF52374">
    <property type="entry name" value="Nucleotidylyl transferase"/>
    <property type="match status" value="1"/>
</dbReference>
<dbReference type="AlphaFoldDB" id="A0A5R9GB66"/>
<evidence type="ECO:0000256" key="9">
    <source>
        <dbReference type="ARBA" id="ARBA00048721"/>
    </source>
</evidence>
<keyword evidence="13" id="KW-1185">Reference proteome</keyword>
<evidence type="ECO:0000313" key="13">
    <source>
        <dbReference type="Proteomes" id="UP000309676"/>
    </source>
</evidence>
<keyword evidence="4 10" id="KW-0808">Transferase</keyword>
<sequence>MKRRVGLMGGTFDPVHVGHLVAAERAIEAGGLDEVRFMPTFRPPHKSSRLGGTPEERREMVELAIQDNPRFRLETIELDRGGVSYAVETAAALSAREPDREFVWIVGGDMVLYLPQWHRIEDVAAQVTFLGLTRPGYPVAIEQLPPYLRTRVTLADMPALDVSSTDIRERRERGLSIRYVVTEPVRRYIEERGLYVHADEHR</sequence>
<dbReference type="OrthoDB" id="5295945at2"/>
<dbReference type="NCBIfam" id="NF000841">
    <property type="entry name" value="PRK00071.1-4"/>
    <property type="match status" value="1"/>
</dbReference>
<evidence type="ECO:0000313" key="12">
    <source>
        <dbReference type="EMBL" id="TLS53707.1"/>
    </source>
</evidence>
<evidence type="ECO:0000256" key="7">
    <source>
        <dbReference type="ARBA" id="ARBA00022840"/>
    </source>
</evidence>
<name>A0A5R9GB66_9BACL</name>
<evidence type="ECO:0000256" key="1">
    <source>
        <dbReference type="ARBA" id="ARBA00002324"/>
    </source>
</evidence>
<dbReference type="GO" id="GO:0009435">
    <property type="term" value="P:NAD+ biosynthetic process"/>
    <property type="evidence" value="ECO:0007669"/>
    <property type="project" value="UniProtKB-UniRule"/>
</dbReference>
<keyword evidence="8 10" id="KW-0520">NAD</keyword>
<accession>A0A5R9GB66</accession>
<evidence type="ECO:0000256" key="2">
    <source>
        <dbReference type="ARBA" id="ARBA00005019"/>
    </source>
</evidence>
<dbReference type="Proteomes" id="UP000309676">
    <property type="component" value="Unassembled WGS sequence"/>
</dbReference>
<dbReference type="InterPro" id="IPR004821">
    <property type="entry name" value="Cyt_trans-like"/>
</dbReference>
<dbReference type="InterPro" id="IPR014729">
    <property type="entry name" value="Rossmann-like_a/b/a_fold"/>
</dbReference>
<dbReference type="InterPro" id="IPR005248">
    <property type="entry name" value="NadD/NMNAT"/>
</dbReference>
<evidence type="ECO:0000256" key="6">
    <source>
        <dbReference type="ARBA" id="ARBA00022741"/>
    </source>
</evidence>
<feature type="domain" description="Cytidyltransferase-like" evidence="11">
    <location>
        <begin position="7"/>
        <end position="170"/>
    </location>
</feature>
<reference evidence="12 13" key="1">
    <citation type="submission" date="2019-05" db="EMBL/GenBank/DDBJ databases">
        <authorList>
            <person name="Narsing Rao M.P."/>
            <person name="Li W.J."/>
        </authorList>
    </citation>
    <scope>NUCLEOTIDE SEQUENCE [LARGE SCALE GENOMIC DNA]</scope>
    <source>
        <strain evidence="12 13">SYSU_K30003</strain>
    </source>
</reference>
<dbReference type="Pfam" id="PF01467">
    <property type="entry name" value="CTP_transf_like"/>
    <property type="match status" value="1"/>
</dbReference>
<dbReference type="RefSeq" id="WP_138193024.1">
    <property type="nucleotide sequence ID" value="NZ_VCIW01000002.1"/>
</dbReference>
<dbReference type="EMBL" id="VCIW01000002">
    <property type="protein sequence ID" value="TLS53707.1"/>
    <property type="molecule type" value="Genomic_DNA"/>
</dbReference>
<dbReference type="UniPathway" id="UPA00253">
    <property type="reaction ID" value="UER00332"/>
</dbReference>
<evidence type="ECO:0000256" key="4">
    <source>
        <dbReference type="ARBA" id="ARBA00022679"/>
    </source>
</evidence>
<evidence type="ECO:0000256" key="5">
    <source>
        <dbReference type="ARBA" id="ARBA00022695"/>
    </source>
</evidence>
<comment type="catalytic activity">
    <reaction evidence="9 10">
        <text>nicotinate beta-D-ribonucleotide + ATP + H(+) = deamido-NAD(+) + diphosphate</text>
        <dbReference type="Rhea" id="RHEA:22860"/>
        <dbReference type="ChEBI" id="CHEBI:15378"/>
        <dbReference type="ChEBI" id="CHEBI:30616"/>
        <dbReference type="ChEBI" id="CHEBI:33019"/>
        <dbReference type="ChEBI" id="CHEBI:57502"/>
        <dbReference type="ChEBI" id="CHEBI:58437"/>
        <dbReference type="EC" id="2.7.7.18"/>
    </reaction>
</comment>
<evidence type="ECO:0000259" key="11">
    <source>
        <dbReference type="Pfam" id="PF01467"/>
    </source>
</evidence>
<dbReference type="HAMAP" id="MF_00244">
    <property type="entry name" value="NaMN_adenylyltr"/>
    <property type="match status" value="1"/>
</dbReference>
<comment type="similarity">
    <text evidence="10">Belongs to the NadD family.</text>
</comment>
<evidence type="ECO:0000256" key="10">
    <source>
        <dbReference type="HAMAP-Rule" id="MF_00244"/>
    </source>
</evidence>
<dbReference type="GO" id="GO:0004515">
    <property type="term" value="F:nicotinate-nucleotide adenylyltransferase activity"/>
    <property type="evidence" value="ECO:0007669"/>
    <property type="project" value="UniProtKB-UniRule"/>
</dbReference>
<keyword evidence="7 10" id="KW-0067">ATP-binding</keyword>
<dbReference type="PANTHER" id="PTHR39321">
    <property type="entry name" value="NICOTINATE-NUCLEOTIDE ADENYLYLTRANSFERASE-RELATED"/>
    <property type="match status" value="1"/>
</dbReference>